<evidence type="ECO:0000313" key="10">
    <source>
        <dbReference type="EMBL" id="PPA68698.1"/>
    </source>
</evidence>
<evidence type="ECO:0000259" key="8">
    <source>
        <dbReference type="PROSITE" id="PS50110"/>
    </source>
</evidence>
<proteinExistence type="predicted"/>
<dbReference type="Pfam" id="PF00486">
    <property type="entry name" value="Trans_reg_C"/>
    <property type="match status" value="1"/>
</dbReference>
<gene>
    <name evidence="10" type="ORF">C4B60_19200</name>
    <name evidence="11" type="ORF">C4B60_19630</name>
</gene>
<dbReference type="Gene3D" id="1.10.10.10">
    <property type="entry name" value="Winged helix-like DNA-binding domain superfamily/Winged helix DNA-binding domain"/>
    <property type="match status" value="1"/>
</dbReference>
<feature type="DNA-binding region" description="OmpR/PhoB-type" evidence="7">
    <location>
        <begin position="124"/>
        <end position="224"/>
    </location>
</feature>
<organism evidence="10 12">
    <name type="scientific">Jeotgalibacillus proteolyticus</name>
    <dbReference type="NCBI Taxonomy" id="2082395"/>
    <lineage>
        <taxon>Bacteria</taxon>
        <taxon>Bacillati</taxon>
        <taxon>Bacillota</taxon>
        <taxon>Bacilli</taxon>
        <taxon>Bacillales</taxon>
        <taxon>Caryophanaceae</taxon>
        <taxon>Jeotgalibacillus</taxon>
    </lineage>
</organism>
<evidence type="ECO:0000259" key="9">
    <source>
        <dbReference type="PROSITE" id="PS51755"/>
    </source>
</evidence>
<dbReference type="SUPFAM" id="SSF52172">
    <property type="entry name" value="CheY-like"/>
    <property type="match status" value="1"/>
</dbReference>
<dbReference type="InterPro" id="IPR001789">
    <property type="entry name" value="Sig_transdc_resp-reg_receiver"/>
</dbReference>
<accession>A0A2S5G6T6</accession>
<dbReference type="InterPro" id="IPR039420">
    <property type="entry name" value="WalR-like"/>
</dbReference>
<dbReference type="GO" id="GO:0000156">
    <property type="term" value="F:phosphorelay response regulator activity"/>
    <property type="evidence" value="ECO:0007669"/>
    <property type="project" value="TreeGrafter"/>
</dbReference>
<reference evidence="10 12" key="1">
    <citation type="submission" date="2018-02" db="EMBL/GenBank/DDBJ databases">
        <title>Jeotgalibacillus proteolyticum sp. nov. a protease producing bacterium isolated from ocean sediments of Laizhou Bay.</title>
        <authorList>
            <person name="Li Y."/>
        </authorList>
    </citation>
    <scope>NUCLEOTIDE SEQUENCE [LARGE SCALE GENOMIC DNA]</scope>
    <source>
        <strain evidence="10 12">22-7</strain>
    </source>
</reference>
<dbReference type="Pfam" id="PF00072">
    <property type="entry name" value="Response_reg"/>
    <property type="match status" value="1"/>
</dbReference>
<evidence type="ECO:0000256" key="2">
    <source>
        <dbReference type="ARBA" id="ARBA00023012"/>
    </source>
</evidence>
<dbReference type="CDD" id="cd00383">
    <property type="entry name" value="trans_reg_C"/>
    <property type="match status" value="1"/>
</dbReference>
<evidence type="ECO:0000313" key="12">
    <source>
        <dbReference type="Proteomes" id="UP000239047"/>
    </source>
</evidence>
<keyword evidence="4 7" id="KW-0238">DNA-binding</keyword>
<keyword evidence="12" id="KW-1185">Reference proteome</keyword>
<feature type="modified residue" description="4-aspartylphosphate" evidence="6">
    <location>
        <position position="52"/>
    </location>
</feature>
<dbReference type="OrthoDB" id="9790442at2"/>
<evidence type="ECO:0000256" key="7">
    <source>
        <dbReference type="PROSITE-ProRule" id="PRU01091"/>
    </source>
</evidence>
<dbReference type="PANTHER" id="PTHR48111">
    <property type="entry name" value="REGULATOR OF RPOS"/>
    <property type="match status" value="1"/>
</dbReference>
<dbReference type="InterPro" id="IPR001867">
    <property type="entry name" value="OmpR/PhoB-type_DNA-bd"/>
</dbReference>
<protein>
    <submittedName>
        <fullName evidence="10">DNA-binding response regulator</fullName>
    </submittedName>
</protein>
<keyword evidence="2" id="KW-0902">Two-component regulatory system</keyword>
<dbReference type="Gene3D" id="3.40.50.2300">
    <property type="match status" value="1"/>
</dbReference>
<evidence type="ECO:0000256" key="6">
    <source>
        <dbReference type="PROSITE-ProRule" id="PRU00169"/>
    </source>
</evidence>
<dbReference type="PROSITE" id="PS51755">
    <property type="entry name" value="OMPR_PHOB"/>
    <property type="match status" value="1"/>
</dbReference>
<keyword evidence="3" id="KW-0805">Transcription regulation</keyword>
<dbReference type="EMBL" id="PREZ01000009">
    <property type="protein sequence ID" value="PPA68775.1"/>
    <property type="molecule type" value="Genomic_DNA"/>
</dbReference>
<dbReference type="GO" id="GO:0000976">
    <property type="term" value="F:transcription cis-regulatory region binding"/>
    <property type="evidence" value="ECO:0007669"/>
    <property type="project" value="TreeGrafter"/>
</dbReference>
<feature type="domain" description="OmpR/PhoB-type" evidence="9">
    <location>
        <begin position="124"/>
        <end position="224"/>
    </location>
</feature>
<dbReference type="PANTHER" id="PTHR48111:SF73">
    <property type="entry name" value="ALKALINE PHOSPHATASE SYNTHESIS TRANSCRIPTIONAL REGULATORY PROTEIN PHOP"/>
    <property type="match status" value="1"/>
</dbReference>
<dbReference type="InterPro" id="IPR011006">
    <property type="entry name" value="CheY-like_superfamily"/>
</dbReference>
<keyword evidence="5" id="KW-0804">Transcription</keyword>
<comment type="caution">
    <text evidence="10">The sequence shown here is derived from an EMBL/GenBank/DDBJ whole genome shotgun (WGS) entry which is preliminary data.</text>
</comment>
<feature type="domain" description="Response regulatory" evidence="8">
    <location>
        <begin position="3"/>
        <end position="116"/>
    </location>
</feature>
<dbReference type="GO" id="GO:0006355">
    <property type="term" value="P:regulation of DNA-templated transcription"/>
    <property type="evidence" value="ECO:0007669"/>
    <property type="project" value="InterPro"/>
</dbReference>
<dbReference type="SMART" id="SM00862">
    <property type="entry name" value="Trans_reg_C"/>
    <property type="match status" value="1"/>
</dbReference>
<dbReference type="GO" id="GO:0005829">
    <property type="term" value="C:cytosol"/>
    <property type="evidence" value="ECO:0007669"/>
    <property type="project" value="TreeGrafter"/>
</dbReference>
<dbReference type="RefSeq" id="WP_104059659.1">
    <property type="nucleotide sequence ID" value="NZ_PREZ01000009.1"/>
</dbReference>
<dbReference type="Gene3D" id="6.10.250.690">
    <property type="match status" value="1"/>
</dbReference>
<dbReference type="SMART" id="SM00448">
    <property type="entry name" value="REC"/>
    <property type="match status" value="1"/>
</dbReference>
<dbReference type="GO" id="GO:0032993">
    <property type="term" value="C:protein-DNA complex"/>
    <property type="evidence" value="ECO:0007669"/>
    <property type="project" value="TreeGrafter"/>
</dbReference>
<name>A0A2S5G6T6_9BACL</name>
<dbReference type="InterPro" id="IPR036388">
    <property type="entry name" value="WH-like_DNA-bd_sf"/>
</dbReference>
<evidence type="ECO:0000313" key="11">
    <source>
        <dbReference type="EMBL" id="PPA68775.1"/>
    </source>
</evidence>
<sequence length="224" mass="26303">MKRIALVDDEQRMLDLLELYLKPLGYDCIKLRSGEDAIRLVKDEEPDLILLDVMMPSMDGFEACRIIRRFSDVPIILLTALYEKEDIIRGLQDGADDYIVKPFDEEELVARIHAIFRRTSDDFSRRIEHKGLVWDEFSHELSYNEMTVNVTPKEFSILGHLLKNPGRAYSREQLLSIIWGYEAWTDGRTVDSHVRNLRDKLRKIGFPIEKHLHTIWGVGYKWIK</sequence>
<keyword evidence="1 6" id="KW-0597">Phosphoprotein</keyword>
<evidence type="ECO:0000256" key="1">
    <source>
        <dbReference type="ARBA" id="ARBA00022553"/>
    </source>
</evidence>
<dbReference type="EMBL" id="PREZ01000009">
    <property type="protein sequence ID" value="PPA68698.1"/>
    <property type="molecule type" value="Genomic_DNA"/>
</dbReference>
<dbReference type="Proteomes" id="UP000239047">
    <property type="component" value="Unassembled WGS sequence"/>
</dbReference>
<dbReference type="AlphaFoldDB" id="A0A2S5G6T6"/>
<dbReference type="PROSITE" id="PS50110">
    <property type="entry name" value="RESPONSE_REGULATORY"/>
    <property type="match status" value="1"/>
</dbReference>
<evidence type="ECO:0000256" key="4">
    <source>
        <dbReference type="ARBA" id="ARBA00023125"/>
    </source>
</evidence>
<evidence type="ECO:0000256" key="3">
    <source>
        <dbReference type="ARBA" id="ARBA00023015"/>
    </source>
</evidence>
<dbReference type="FunFam" id="3.40.50.2300:FF:000001">
    <property type="entry name" value="DNA-binding response regulator PhoB"/>
    <property type="match status" value="1"/>
</dbReference>
<evidence type="ECO:0000256" key="5">
    <source>
        <dbReference type="ARBA" id="ARBA00023163"/>
    </source>
</evidence>